<evidence type="ECO:0000313" key="13">
    <source>
        <dbReference type="Proteomes" id="UP000663828"/>
    </source>
</evidence>
<evidence type="ECO:0000256" key="4">
    <source>
        <dbReference type="ARBA" id="ARBA00022989"/>
    </source>
</evidence>
<sequence length="254" mass="30204">MLLFANTCLTELLYGSVVLAMNIFTFYNDLKQIQYEDSLCVFRGYVGYVVTALTNYSYLIQAIYRYVVVLYFDRIFLQSARFQLFLICLTWIFSFLCPLPIMLTGEIKYIFDNQICQMPLRFSFFQIYNPFFIYIIPISSIVLIYFLLVRYVRKMNQNVTRVNILFRAKQELKMVRRIVILIFGITMIGIPYVTFIFISFFTTPPKYHFRVVFIFLDTSLLFVMIALFQFTDPLKIFIMRKVKRNPTKTVPVAT</sequence>
<feature type="transmembrane region" description="Helical" evidence="9">
    <location>
        <begin position="12"/>
        <end position="28"/>
    </location>
</feature>
<comment type="caution">
    <text evidence="12">The sequence shown here is derived from an EMBL/GenBank/DDBJ whole genome shotgun (WGS) entry which is preliminary data.</text>
</comment>
<dbReference type="GO" id="GO:0005886">
    <property type="term" value="C:plasma membrane"/>
    <property type="evidence" value="ECO:0007669"/>
    <property type="project" value="UniProtKB-SubCell"/>
</dbReference>
<evidence type="ECO:0000256" key="9">
    <source>
        <dbReference type="SAM" id="Phobius"/>
    </source>
</evidence>
<keyword evidence="4 9" id="KW-1133">Transmembrane helix</keyword>
<feature type="domain" description="G-protein coupled receptors family 1 profile" evidence="10">
    <location>
        <begin position="1"/>
        <end position="236"/>
    </location>
</feature>
<dbReference type="Proteomes" id="UP000663828">
    <property type="component" value="Unassembled WGS sequence"/>
</dbReference>
<feature type="transmembrane region" description="Helical" evidence="9">
    <location>
        <begin position="207"/>
        <end position="230"/>
    </location>
</feature>
<dbReference type="Gene3D" id="1.20.1070.10">
    <property type="entry name" value="Rhodopsin 7-helix transmembrane proteins"/>
    <property type="match status" value="1"/>
</dbReference>
<protein>
    <recommendedName>
        <fullName evidence="10">G-protein coupled receptors family 1 profile domain-containing protein</fullName>
    </recommendedName>
</protein>
<evidence type="ECO:0000256" key="2">
    <source>
        <dbReference type="ARBA" id="ARBA00022475"/>
    </source>
</evidence>
<dbReference type="OrthoDB" id="10347977at2759"/>
<comment type="subcellular location">
    <subcellularLocation>
        <location evidence="1">Cell membrane</location>
        <topology evidence="1">Multi-pass membrane protein</topology>
    </subcellularLocation>
</comment>
<proteinExistence type="predicted"/>
<evidence type="ECO:0000256" key="5">
    <source>
        <dbReference type="ARBA" id="ARBA00023040"/>
    </source>
</evidence>
<dbReference type="PROSITE" id="PS50262">
    <property type="entry name" value="G_PROTEIN_RECEP_F1_2"/>
    <property type="match status" value="1"/>
</dbReference>
<keyword evidence="7" id="KW-0675">Receptor</keyword>
<gene>
    <name evidence="11" type="ORF">EDS130_LOCUS42249</name>
    <name evidence="12" type="ORF">XAT740_LOCUS39387</name>
</gene>
<dbReference type="CDD" id="cd00637">
    <property type="entry name" value="7tm_classA_rhodopsin-like"/>
    <property type="match status" value="1"/>
</dbReference>
<evidence type="ECO:0000313" key="11">
    <source>
        <dbReference type="EMBL" id="CAF1494862.1"/>
    </source>
</evidence>
<dbReference type="EMBL" id="CAJNOJ010000604">
    <property type="protein sequence ID" value="CAF1494862.1"/>
    <property type="molecule type" value="Genomic_DNA"/>
</dbReference>
<evidence type="ECO:0000256" key="1">
    <source>
        <dbReference type="ARBA" id="ARBA00004651"/>
    </source>
</evidence>
<dbReference type="EMBL" id="CAJNOR010004360">
    <property type="protein sequence ID" value="CAF1496354.1"/>
    <property type="molecule type" value="Genomic_DNA"/>
</dbReference>
<evidence type="ECO:0000256" key="8">
    <source>
        <dbReference type="ARBA" id="ARBA00023224"/>
    </source>
</evidence>
<keyword evidence="5" id="KW-0297">G-protein coupled receptor</keyword>
<evidence type="ECO:0000256" key="7">
    <source>
        <dbReference type="ARBA" id="ARBA00023170"/>
    </source>
</evidence>
<dbReference type="InterPro" id="IPR017452">
    <property type="entry name" value="GPCR_Rhodpsn_7TM"/>
</dbReference>
<feature type="transmembrane region" description="Helical" evidence="9">
    <location>
        <begin position="48"/>
        <end position="72"/>
    </location>
</feature>
<evidence type="ECO:0000313" key="12">
    <source>
        <dbReference type="EMBL" id="CAF1496354.1"/>
    </source>
</evidence>
<feature type="transmembrane region" description="Helical" evidence="9">
    <location>
        <begin position="178"/>
        <end position="201"/>
    </location>
</feature>
<dbReference type="SUPFAM" id="SSF81321">
    <property type="entry name" value="Family A G protein-coupled receptor-like"/>
    <property type="match status" value="1"/>
</dbReference>
<feature type="transmembrane region" description="Helical" evidence="9">
    <location>
        <begin position="131"/>
        <end position="152"/>
    </location>
</feature>
<keyword evidence="8" id="KW-0807">Transducer</keyword>
<evidence type="ECO:0000259" key="10">
    <source>
        <dbReference type="PROSITE" id="PS50262"/>
    </source>
</evidence>
<dbReference type="PANTHER" id="PTHR24228">
    <property type="entry name" value="B2 BRADYKININ RECEPTOR/ANGIOTENSIN II RECEPTOR"/>
    <property type="match status" value="1"/>
</dbReference>
<feature type="transmembrane region" description="Helical" evidence="9">
    <location>
        <begin position="84"/>
        <end position="111"/>
    </location>
</feature>
<dbReference type="Proteomes" id="UP000663852">
    <property type="component" value="Unassembled WGS sequence"/>
</dbReference>
<keyword evidence="2" id="KW-1003">Cell membrane</keyword>
<dbReference type="PANTHER" id="PTHR24228:SF59">
    <property type="entry name" value="NEUROPEPTIDE RECEPTOR 15"/>
    <property type="match status" value="1"/>
</dbReference>
<keyword evidence="3 9" id="KW-0812">Transmembrane</keyword>
<organism evidence="12 13">
    <name type="scientific">Adineta ricciae</name>
    <name type="common">Rotifer</name>
    <dbReference type="NCBI Taxonomy" id="249248"/>
    <lineage>
        <taxon>Eukaryota</taxon>
        <taxon>Metazoa</taxon>
        <taxon>Spiralia</taxon>
        <taxon>Gnathifera</taxon>
        <taxon>Rotifera</taxon>
        <taxon>Eurotatoria</taxon>
        <taxon>Bdelloidea</taxon>
        <taxon>Adinetida</taxon>
        <taxon>Adinetidae</taxon>
        <taxon>Adineta</taxon>
    </lineage>
</organism>
<accession>A0A815SY39</accession>
<dbReference type="GO" id="GO:0004930">
    <property type="term" value="F:G protein-coupled receptor activity"/>
    <property type="evidence" value="ECO:0007669"/>
    <property type="project" value="UniProtKB-KW"/>
</dbReference>
<evidence type="ECO:0000256" key="3">
    <source>
        <dbReference type="ARBA" id="ARBA00022692"/>
    </source>
</evidence>
<keyword evidence="13" id="KW-1185">Reference proteome</keyword>
<dbReference type="AlphaFoldDB" id="A0A815SY39"/>
<evidence type="ECO:0000256" key="6">
    <source>
        <dbReference type="ARBA" id="ARBA00023136"/>
    </source>
</evidence>
<name>A0A815SY39_ADIRI</name>
<keyword evidence="6 9" id="KW-0472">Membrane</keyword>
<reference evidence="12" key="1">
    <citation type="submission" date="2021-02" db="EMBL/GenBank/DDBJ databases">
        <authorList>
            <person name="Nowell W R."/>
        </authorList>
    </citation>
    <scope>NUCLEOTIDE SEQUENCE</scope>
</reference>